<gene>
    <name evidence="2" type="ORF">PCOR1329_LOCUS13490</name>
</gene>
<feature type="compositionally biased region" description="Basic residues" evidence="1">
    <location>
        <begin position="1"/>
        <end position="16"/>
    </location>
</feature>
<evidence type="ECO:0000256" key="1">
    <source>
        <dbReference type="SAM" id="MobiDB-lite"/>
    </source>
</evidence>
<reference evidence="2" key="1">
    <citation type="submission" date="2023-10" db="EMBL/GenBank/DDBJ databases">
        <authorList>
            <person name="Chen Y."/>
            <person name="Shah S."/>
            <person name="Dougan E. K."/>
            <person name="Thang M."/>
            <person name="Chan C."/>
        </authorList>
    </citation>
    <scope>NUCLEOTIDE SEQUENCE [LARGE SCALE GENOMIC DNA]</scope>
</reference>
<name>A0ABN9QNJ3_9DINO</name>
<evidence type="ECO:0000313" key="3">
    <source>
        <dbReference type="Proteomes" id="UP001189429"/>
    </source>
</evidence>
<feature type="region of interest" description="Disordered" evidence="1">
    <location>
        <begin position="1"/>
        <end position="26"/>
    </location>
</feature>
<protein>
    <submittedName>
        <fullName evidence="2">Uncharacterized protein</fullName>
    </submittedName>
</protein>
<comment type="caution">
    <text evidence="2">The sequence shown here is derived from an EMBL/GenBank/DDBJ whole genome shotgun (WGS) entry which is preliminary data.</text>
</comment>
<dbReference type="Proteomes" id="UP001189429">
    <property type="component" value="Unassembled WGS sequence"/>
</dbReference>
<feature type="region of interest" description="Disordered" evidence="1">
    <location>
        <begin position="52"/>
        <end position="72"/>
    </location>
</feature>
<feature type="compositionally biased region" description="Basic and acidic residues" evidence="1">
    <location>
        <begin position="142"/>
        <end position="154"/>
    </location>
</feature>
<proteinExistence type="predicted"/>
<organism evidence="2 3">
    <name type="scientific">Prorocentrum cordatum</name>
    <dbReference type="NCBI Taxonomy" id="2364126"/>
    <lineage>
        <taxon>Eukaryota</taxon>
        <taxon>Sar</taxon>
        <taxon>Alveolata</taxon>
        <taxon>Dinophyceae</taxon>
        <taxon>Prorocentrales</taxon>
        <taxon>Prorocentraceae</taxon>
        <taxon>Prorocentrum</taxon>
    </lineage>
</organism>
<evidence type="ECO:0000313" key="2">
    <source>
        <dbReference type="EMBL" id="CAK0807697.1"/>
    </source>
</evidence>
<feature type="region of interest" description="Disordered" evidence="1">
    <location>
        <begin position="135"/>
        <end position="154"/>
    </location>
</feature>
<keyword evidence="3" id="KW-1185">Reference proteome</keyword>
<dbReference type="EMBL" id="CAUYUJ010003989">
    <property type="protein sequence ID" value="CAK0807697.1"/>
    <property type="molecule type" value="Genomic_DNA"/>
</dbReference>
<sequence length="154" mass="16933">MPRLKSMGKSHLSHGSRGHEDSVQARLHASTCRSPVHVRLLKCIVENHATKVNGTGGRPGEIQSDPGQWDPRWNEMEEQQTADGMRAHAQQLLRGSGKDARQDAFDKKFYVMPRPAVPALLGLPLTRLELLAAGRGGGRRGGRFDTSPEHCSTH</sequence>
<accession>A0ABN9QNJ3</accession>